<dbReference type="Proteomes" id="UP000069549">
    <property type="component" value="Chromosome 14"/>
</dbReference>
<organism evidence="1 2">
    <name type="scientific">Plasmodium berghei</name>
    <dbReference type="NCBI Taxonomy" id="5821"/>
    <lineage>
        <taxon>Eukaryota</taxon>
        <taxon>Sar</taxon>
        <taxon>Alveolata</taxon>
        <taxon>Apicomplexa</taxon>
        <taxon>Aconoidasida</taxon>
        <taxon>Haemosporida</taxon>
        <taxon>Plasmodiidae</taxon>
        <taxon>Plasmodium</taxon>
        <taxon>Plasmodium (Vinckeia)</taxon>
    </lineage>
</organism>
<name>A0A0Z0BDP3_PLABE</name>
<dbReference type="AlphaFoldDB" id="A0A0Z0BDP3"/>
<evidence type="ECO:0000313" key="1">
    <source>
        <dbReference type="EMBL" id="CXJ30099.1"/>
    </source>
</evidence>
<reference evidence="1 2" key="1">
    <citation type="submission" date="2016-02" db="EMBL/GenBank/DDBJ databases">
        <authorList>
            <consortium name="Pathogen Informatics"/>
        </authorList>
    </citation>
    <scope>NUCLEOTIDE SEQUENCE [LARGE SCALE GENOMIC DNA]</scope>
    <source>
        <strain evidence="1 2">K173</strain>
    </source>
</reference>
<sequence>MTNIHTIVTLLYKRIYVHANLTCIDYLKYLPFHHEIVYIISYYGKHNLNYNGFATFL</sequence>
<protein>
    <submittedName>
        <fullName evidence="1">Uncharacterized protein</fullName>
    </submittedName>
</protein>
<evidence type="ECO:0000313" key="2">
    <source>
        <dbReference type="Proteomes" id="UP000069549"/>
    </source>
</evidence>
<accession>A0A0Z0BDP3</accession>
<gene>
    <name evidence="1" type="ORF">PBK173_000492800</name>
</gene>
<proteinExistence type="predicted"/>
<dbReference type="EMBL" id="LT160034">
    <property type="protein sequence ID" value="CXJ30099.1"/>
    <property type="molecule type" value="Genomic_DNA"/>
</dbReference>